<proteinExistence type="predicted"/>
<name>A0ABS2KYM2_9NOCA</name>
<dbReference type="EMBL" id="JAFBBK010000001">
    <property type="protein sequence ID" value="MBM7417032.1"/>
    <property type="molecule type" value="Genomic_DNA"/>
</dbReference>
<evidence type="ECO:0000313" key="3">
    <source>
        <dbReference type="EMBL" id="MBM7417032.1"/>
    </source>
</evidence>
<dbReference type="RefSeq" id="WP_239532496.1">
    <property type="nucleotide sequence ID" value="NZ_JAFBBK010000001.1"/>
</dbReference>
<feature type="compositionally biased region" description="Low complexity" evidence="1">
    <location>
        <begin position="31"/>
        <end position="65"/>
    </location>
</feature>
<accession>A0ABS2KYM2</accession>
<evidence type="ECO:0000256" key="1">
    <source>
        <dbReference type="SAM" id="MobiDB-lite"/>
    </source>
</evidence>
<comment type="caution">
    <text evidence="3">The sequence shown here is derived from an EMBL/GenBank/DDBJ whole genome shotgun (WGS) entry which is preliminary data.</text>
</comment>
<organism evidence="3 4">
    <name type="scientific">Rhodococcoides corynebacterioides</name>
    <dbReference type="NCBI Taxonomy" id="53972"/>
    <lineage>
        <taxon>Bacteria</taxon>
        <taxon>Bacillati</taxon>
        <taxon>Actinomycetota</taxon>
        <taxon>Actinomycetes</taxon>
        <taxon>Mycobacteriales</taxon>
        <taxon>Nocardiaceae</taxon>
        <taxon>Rhodococcoides</taxon>
    </lineage>
</organism>
<dbReference type="Proteomes" id="UP000703038">
    <property type="component" value="Unassembled WGS sequence"/>
</dbReference>
<feature type="region of interest" description="Disordered" evidence="1">
    <location>
        <begin position="26"/>
        <end position="106"/>
    </location>
</feature>
<dbReference type="PROSITE" id="PS51257">
    <property type="entry name" value="PROKAR_LIPOPROTEIN"/>
    <property type="match status" value="1"/>
</dbReference>
<feature type="chain" id="PRO_5046857670" evidence="2">
    <location>
        <begin position="29"/>
        <end position="233"/>
    </location>
</feature>
<protein>
    <submittedName>
        <fullName evidence="3">Uncharacterized protein</fullName>
    </submittedName>
</protein>
<keyword evidence="4" id="KW-1185">Reference proteome</keyword>
<reference evidence="3 4" key="1">
    <citation type="submission" date="2021-01" db="EMBL/GenBank/DDBJ databases">
        <title>Genomics of switchgrass bacterial isolates.</title>
        <authorList>
            <person name="Shade A."/>
        </authorList>
    </citation>
    <scope>NUCLEOTIDE SEQUENCE [LARGE SCALE GENOMIC DNA]</scope>
    <source>
        <strain evidence="3 4">PvP111</strain>
    </source>
</reference>
<evidence type="ECO:0000313" key="4">
    <source>
        <dbReference type="Proteomes" id="UP000703038"/>
    </source>
</evidence>
<sequence>MTAMRTFVVPIAALCASALVGCSGGDSATDTPAAGTSVATSTVGTAAPTSTVEPTTTTPAVESTTVPPPDAGGSDEPTAAPPRRTPEEVSDLFPWNQPRPSPESGTVDPALFQTAPGLTNFTTPSGNVQCGIWAGGSPAGQVGCQAETSVQPADGPVCTNAPNDKYAVRVDDAGSHHLCTTQGIYTSPAPRVLEYGEVLSTSGVVCTSDVDFGVTCWGTAGAFMFAREWNETF</sequence>
<feature type="signal peptide" evidence="2">
    <location>
        <begin position="1"/>
        <end position="28"/>
    </location>
</feature>
<gene>
    <name evidence="3" type="ORF">JOE42_003765</name>
</gene>
<evidence type="ECO:0000256" key="2">
    <source>
        <dbReference type="SAM" id="SignalP"/>
    </source>
</evidence>
<keyword evidence="2" id="KW-0732">Signal</keyword>